<feature type="domain" description="Mechanosensitive ion channel transmembrane helices 2/3" evidence="10">
    <location>
        <begin position="132"/>
        <end position="173"/>
    </location>
</feature>
<comment type="caution">
    <text evidence="11">The sequence shown here is derived from an EMBL/GenBank/DDBJ whole genome shotgun (WGS) entry which is preliminary data.</text>
</comment>
<dbReference type="Pfam" id="PF00924">
    <property type="entry name" value="MS_channel_2nd"/>
    <property type="match status" value="1"/>
</dbReference>
<feature type="domain" description="Mechanosensitive ion channel MscS" evidence="8">
    <location>
        <begin position="175"/>
        <end position="245"/>
    </location>
</feature>
<sequence length="370" mass="40627">MGVPAQPEAVMIMDPETGEPIIDPDTGEPLMAIPDAIETPAADPEPVTAITTSDDLREAVTERSETVGGIVDTLDSAKLEVGSISFSMWDFVVLMLVIALVLFIAWGVTRLSRYALRRMTKLDSSQRLLSEKISTIVIWAVAFLIGIDLLGIDLTALAVFSGAFGLAIGFGLQKTFGNLIAGIILLMDKSIKPGDVISVADSAGNEGFGQIRKIGIRAISVVTRDQTEYLIPNENLMINQVVNWSYSSRDVRVKAPVGVAYDSDLDLVEKLLYKAVEETPRILPTPKARVNIMAFGNSSVDFELRFWISDPEGGLANIRSDVYKRIWQLFKENDIEIPFPQNDINLRRNEPFEQLVAAIGQRLEKDSTNG</sequence>
<dbReference type="Pfam" id="PF21082">
    <property type="entry name" value="MS_channel_3rd"/>
    <property type="match status" value="1"/>
</dbReference>
<accession>A0A844XCB7</accession>
<dbReference type="GO" id="GO:0008381">
    <property type="term" value="F:mechanosensitive monoatomic ion channel activity"/>
    <property type="evidence" value="ECO:0007669"/>
    <property type="project" value="UniProtKB-ARBA"/>
</dbReference>
<keyword evidence="12" id="KW-1185">Reference proteome</keyword>
<reference evidence="11 12" key="1">
    <citation type="submission" date="2019-12" db="EMBL/GenBank/DDBJ databases">
        <authorList>
            <person name="Lee S.D."/>
        </authorList>
    </citation>
    <scope>NUCLEOTIDE SEQUENCE [LARGE SCALE GENOMIC DNA]</scope>
    <source>
        <strain evidence="11 12">GH3-10</strain>
    </source>
</reference>
<dbReference type="Gene3D" id="2.30.30.60">
    <property type="match status" value="1"/>
</dbReference>
<dbReference type="SUPFAM" id="SSF82689">
    <property type="entry name" value="Mechanosensitive channel protein MscS (YggB), C-terminal domain"/>
    <property type="match status" value="1"/>
</dbReference>
<protein>
    <submittedName>
        <fullName evidence="11">Mechanosensitive ion channel</fullName>
    </submittedName>
</protein>
<proteinExistence type="inferred from homology"/>
<dbReference type="GO" id="GO:0005886">
    <property type="term" value="C:plasma membrane"/>
    <property type="evidence" value="ECO:0007669"/>
    <property type="project" value="UniProtKB-SubCell"/>
</dbReference>
<dbReference type="PANTHER" id="PTHR30347:SF1">
    <property type="entry name" value="MECHANOSENSITIVE CHANNEL MSCK"/>
    <property type="match status" value="1"/>
</dbReference>
<gene>
    <name evidence="11" type="ORF">GRF63_05795</name>
</gene>
<evidence type="ECO:0000313" key="11">
    <source>
        <dbReference type="EMBL" id="MWV27413.1"/>
    </source>
</evidence>
<evidence type="ECO:0000256" key="2">
    <source>
        <dbReference type="ARBA" id="ARBA00008017"/>
    </source>
</evidence>
<comment type="subcellular location">
    <subcellularLocation>
        <location evidence="1">Cell membrane</location>
        <topology evidence="1">Multi-pass membrane protein</topology>
    </subcellularLocation>
</comment>
<evidence type="ECO:0000256" key="1">
    <source>
        <dbReference type="ARBA" id="ARBA00004651"/>
    </source>
</evidence>
<evidence type="ECO:0000256" key="3">
    <source>
        <dbReference type="ARBA" id="ARBA00022475"/>
    </source>
</evidence>
<keyword evidence="5 7" id="KW-1133">Transmembrane helix</keyword>
<organism evidence="11 12">
    <name type="scientific">Aurantiacibacter rhizosphaerae</name>
    <dbReference type="NCBI Taxonomy" id="2691582"/>
    <lineage>
        <taxon>Bacteria</taxon>
        <taxon>Pseudomonadati</taxon>
        <taxon>Pseudomonadota</taxon>
        <taxon>Alphaproteobacteria</taxon>
        <taxon>Sphingomonadales</taxon>
        <taxon>Erythrobacteraceae</taxon>
        <taxon>Aurantiacibacter</taxon>
    </lineage>
</organism>
<evidence type="ECO:0000256" key="4">
    <source>
        <dbReference type="ARBA" id="ARBA00022692"/>
    </source>
</evidence>
<keyword evidence="4 7" id="KW-0812">Transmembrane</keyword>
<dbReference type="Pfam" id="PF21088">
    <property type="entry name" value="MS_channel_1st"/>
    <property type="match status" value="1"/>
</dbReference>
<evidence type="ECO:0000259" key="9">
    <source>
        <dbReference type="Pfam" id="PF21082"/>
    </source>
</evidence>
<evidence type="ECO:0000256" key="5">
    <source>
        <dbReference type="ARBA" id="ARBA00022989"/>
    </source>
</evidence>
<dbReference type="InterPro" id="IPR023408">
    <property type="entry name" value="MscS_beta-dom_sf"/>
</dbReference>
<dbReference type="PANTHER" id="PTHR30347">
    <property type="entry name" value="POTASSIUM CHANNEL RELATED"/>
    <property type="match status" value="1"/>
</dbReference>
<dbReference type="Proteomes" id="UP000461409">
    <property type="component" value="Unassembled WGS sequence"/>
</dbReference>
<evidence type="ECO:0000313" key="12">
    <source>
        <dbReference type="Proteomes" id="UP000461409"/>
    </source>
</evidence>
<evidence type="ECO:0000256" key="6">
    <source>
        <dbReference type="ARBA" id="ARBA00023136"/>
    </source>
</evidence>
<dbReference type="InterPro" id="IPR049142">
    <property type="entry name" value="MS_channel_1st"/>
</dbReference>
<evidence type="ECO:0000256" key="7">
    <source>
        <dbReference type="SAM" id="Phobius"/>
    </source>
</evidence>
<evidence type="ECO:0000259" key="8">
    <source>
        <dbReference type="Pfam" id="PF00924"/>
    </source>
</evidence>
<dbReference type="Gene3D" id="3.30.70.100">
    <property type="match status" value="1"/>
</dbReference>
<name>A0A844XCB7_9SPHN</name>
<dbReference type="SUPFAM" id="SSF82861">
    <property type="entry name" value="Mechanosensitive channel protein MscS (YggB), transmembrane region"/>
    <property type="match status" value="1"/>
</dbReference>
<reference evidence="11 12" key="2">
    <citation type="submission" date="2020-02" db="EMBL/GenBank/DDBJ databases">
        <title>Erythrobacter dongmakensis sp. nov., isolated from a tidal mudflat.</title>
        <authorList>
            <person name="Kim I.S."/>
        </authorList>
    </citation>
    <scope>NUCLEOTIDE SEQUENCE [LARGE SCALE GENOMIC DNA]</scope>
    <source>
        <strain evidence="11 12">GH3-10</strain>
    </source>
</reference>
<comment type="similarity">
    <text evidence="2">Belongs to the MscS (TC 1.A.23) family.</text>
</comment>
<dbReference type="InterPro" id="IPR011066">
    <property type="entry name" value="MscS_channel_C_sf"/>
</dbReference>
<feature type="transmembrane region" description="Helical" evidence="7">
    <location>
        <begin position="133"/>
        <end position="152"/>
    </location>
</feature>
<dbReference type="InterPro" id="IPR052702">
    <property type="entry name" value="MscS-like_channel"/>
</dbReference>
<dbReference type="InterPro" id="IPR010920">
    <property type="entry name" value="LSM_dom_sf"/>
</dbReference>
<feature type="domain" description="Mechanosensitive ion channel MscS C-terminal" evidence="9">
    <location>
        <begin position="253"/>
        <end position="337"/>
    </location>
</feature>
<keyword evidence="3" id="KW-1003">Cell membrane</keyword>
<dbReference type="Gene3D" id="1.10.287.1260">
    <property type="match status" value="1"/>
</dbReference>
<dbReference type="InterPro" id="IPR006685">
    <property type="entry name" value="MscS_channel_2nd"/>
</dbReference>
<dbReference type="EMBL" id="WUBR01000001">
    <property type="protein sequence ID" value="MWV27413.1"/>
    <property type="molecule type" value="Genomic_DNA"/>
</dbReference>
<feature type="transmembrane region" description="Helical" evidence="7">
    <location>
        <begin position="91"/>
        <end position="112"/>
    </location>
</feature>
<dbReference type="AlphaFoldDB" id="A0A844XCB7"/>
<feature type="transmembrane region" description="Helical" evidence="7">
    <location>
        <begin position="158"/>
        <end position="186"/>
    </location>
</feature>
<dbReference type="SUPFAM" id="SSF50182">
    <property type="entry name" value="Sm-like ribonucleoproteins"/>
    <property type="match status" value="1"/>
</dbReference>
<keyword evidence="6 7" id="KW-0472">Membrane</keyword>
<evidence type="ECO:0000259" key="10">
    <source>
        <dbReference type="Pfam" id="PF21088"/>
    </source>
</evidence>
<dbReference type="InterPro" id="IPR011014">
    <property type="entry name" value="MscS_channel_TM-2"/>
</dbReference>
<dbReference type="InterPro" id="IPR049278">
    <property type="entry name" value="MS_channel_C"/>
</dbReference>